<dbReference type="InterPro" id="IPR011060">
    <property type="entry name" value="RibuloseP-bd_barrel"/>
</dbReference>
<dbReference type="EMBL" id="VRLW01000001">
    <property type="protein sequence ID" value="KAA1259348.1"/>
    <property type="molecule type" value="Genomic_DNA"/>
</dbReference>
<comment type="caution">
    <text evidence="6">The sequence shown here is derived from an EMBL/GenBank/DDBJ whole genome shotgun (WGS) entry which is preliminary data.</text>
</comment>
<dbReference type="PANTHER" id="PTHR43090">
    <property type="entry name" value="1-(5-PHOSPHORIBOSYL)-5-[(5-PHOSPHORIBOSYLAMINO)METHYLIDENEAMINO] IMIDAZOLE-4-CARBOXAMIDE ISOMERASE"/>
    <property type="match status" value="1"/>
</dbReference>
<dbReference type="SUPFAM" id="SSF51366">
    <property type="entry name" value="Ribulose-phoshate binding barrel"/>
    <property type="match status" value="1"/>
</dbReference>
<evidence type="ECO:0000256" key="2">
    <source>
        <dbReference type="ARBA" id="ARBA00022605"/>
    </source>
</evidence>
<dbReference type="InterPro" id="IPR006062">
    <property type="entry name" value="His_biosynth"/>
</dbReference>
<dbReference type="GO" id="GO:0005737">
    <property type="term" value="C:cytoplasm"/>
    <property type="evidence" value="ECO:0007669"/>
    <property type="project" value="TreeGrafter"/>
</dbReference>
<keyword evidence="2 5" id="KW-0028">Amino-acid biosynthesis</keyword>
<keyword evidence="6" id="KW-0413">Isomerase</keyword>
<dbReference type="GO" id="GO:0000105">
    <property type="term" value="P:L-histidine biosynthetic process"/>
    <property type="evidence" value="ECO:0007669"/>
    <property type="project" value="UniProtKB-KW"/>
</dbReference>
<dbReference type="InterPro" id="IPR013785">
    <property type="entry name" value="Aldolase_TIM"/>
</dbReference>
<dbReference type="Proteomes" id="UP000322699">
    <property type="component" value="Unassembled WGS sequence"/>
</dbReference>
<evidence type="ECO:0000256" key="1">
    <source>
        <dbReference type="ARBA" id="ARBA00009667"/>
    </source>
</evidence>
<dbReference type="PANTHER" id="PTHR43090:SF2">
    <property type="entry name" value="1-(5-PHOSPHORIBOSYL)-5-[(5-PHOSPHORIBOSYLAMINO)METHYLIDENEAMINO] IMIDAZOLE-4-CARBOXAMIDE ISOMERASE"/>
    <property type="match status" value="1"/>
</dbReference>
<evidence type="ECO:0000313" key="7">
    <source>
        <dbReference type="Proteomes" id="UP000322699"/>
    </source>
</evidence>
<dbReference type="GO" id="GO:0003949">
    <property type="term" value="F:1-(5-phosphoribosyl)-5-[(5-phosphoribosylamino)methylideneamino]imidazole-4-carboxamide isomerase activity"/>
    <property type="evidence" value="ECO:0007669"/>
    <property type="project" value="InterPro"/>
</dbReference>
<gene>
    <name evidence="6" type="ORF">LF1_18800</name>
</gene>
<dbReference type="OrthoDB" id="1796087at2"/>
<evidence type="ECO:0000256" key="3">
    <source>
        <dbReference type="ARBA" id="ARBA00023102"/>
    </source>
</evidence>
<dbReference type="AlphaFoldDB" id="A0A5B1CDY7"/>
<sequence>MLPTTIVLSDLKSLFHTEEVASFVGVIDLKDGSAVHAVQGKRDQYQPAEFCCGDAELLLQHYVQLGIRRFYIADLDAITMDDPNTNLIVKLASVCDSIDDCDEIIFDLGWRGGDCSRSTGTKLIEQLSKQFKKSCWIAATETMTNPASISELVDVVGSEKAVLGLDYRDGRLQGQRFQGQRFQGQRFQGQRLQSQEFDESDWIIAANQAGIRRFLLLDLSSVGSKNGPATVDSCKRIFTSLRGLRDSCDPLIYSGGGIRSDEDVRALSRSGCNRFLLATALYPRAVY</sequence>
<proteinExistence type="inferred from homology"/>
<dbReference type="InterPro" id="IPR044524">
    <property type="entry name" value="Isoase_HisA-like"/>
</dbReference>
<accession>A0A5B1CDY7</accession>
<dbReference type="GO" id="GO:0000162">
    <property type="term" value="P:L-tryptophan biosynthetic process"/>
    <property type="evidence" value="ECO:0007669"/>
    <property type="project" value="TreeGrafter"/>
</dbReference>
<evidence type="ECO:0000256" key="4">
    <source>
        <dbReference type="ARBA" id="ARBA00029440"/>
    </source>
</evidence>
<evidence type="ECO:0000256" key="5">
    <source>
        <dbReference type="RuleBase" id="RU003657"/>
    </source>
</evidence>
<protein>
    <submittedName>
        <fullName evidence="6">1-(5-phosphoribosyl)-5-[(5-phosphoribosylamino)methylideneamino] imidazole-4-carboxamide isomerase</fullName>
    </submittedName>
</protein>
<organism evidence="6 7">
    <name type="scientific">Rubripirellula obstinata</name>
    <dbReference type="NCBI Taxonomy" id="406547"/>
    <lineage>
        <taxon>Bacteria</taxon>
        <taxon>Pseudomonadati</taxon>
        <taxon>Planctomycetota</taxon>
        <taxon>Planctomycetia</taxon>
        <taxon>Pirellulales</taxon>
        <taxon>Pirellulaceae</taxon>
        <taxon>Rubripirellula</taxon>
    </lineage>
</organism>
<comment type="pathway">
    <text evidence="4">Amino-acid biosynthesis.</text>
</comment>
<name>A0A5B1CDY7_9BACT</name>
<evidence type="ECO:0000313" key="6">
    <source>
        <dbReference type="EMBL" id="KAA1259348.1"/>
    </source>
</evidence>
<dbReference type="Gene3D" id="3.20.20.70">
    <property type="entry name" value="Aldolase class I"/>
    <property type="match status" value="1"/>
</dbReference>
<comment type="similarity">
    <text evidence="1 5">Belongs to the HisA/HisF family.</text>
</comment>
<reference evidence="6 7" key="1">
    <citation type="submission" date="2019-08" db="EMBL/GenBank/DDBJ databases">
        <title>Deep-cultivation of Planctomycetes and their phenomic and genomic characterization uncovers novel biology.</title>
        <authorList>
            <person name="Wiegand S."/>
            <person name="Jogler M."/>
            <person name="Boedeker C."/>
            <person name="Pinto D."/>
            <person name="Vollmers J."/>
            <person name="Rivas-Marin E."/>
            <person name="Kohn T."/>
            <person name="Peeters S.H."/>
            <person name="Heuer A."/>
            <person name="Rast P."/>
            <person name="Oberbeckmann S."/>
            <person name="Bunk B."/>
            <person name="Jeske O."/>
            <person name="Meyerdierks A."/>
            <person name="Storesund J.E."/>
            <person name="Kallscheuer N."/>
            <person name="Luecker S."/>
            <person name="Lage O.M."/>
            <person name="Pohl T."/>
            <person name="Merkel B.J."/>
            <person name="Hornburger P."/>
            <person name="Mueller R.-W."/>
            <person name="Bruemmer F."/>
            <person name="Labrenz M."/>
            <person name="Spormann A.M."/>
            <person name="Op Den Camp H."/>
            <person name="Overmann J."/>
            <person name="Amann R."/>
            <person name="Jetten M.S.M."/>
            <person name="Mascher T."/>
            <person name="Medema M.H."/>
            <person name="Devos D.P."/>
            <person name="Kaster A.-K."/>
            <person name="Ovreas L."/>
            <person name="Rohde M."/>
            <person name="Galperin M.Y."/>
            <person name="Jogler C."/>
        </authorList>
    </citation>
    <scope>NUCLEOTIDE SEQUENCE [LARGE SCALE GENOMIC DNA]</scope>
    <source>
        <strain evidence="6 7">LF1</strain>
    </source>
</reference>
<keyword evidence="3 5" id="KW-0368">Histidine biosynthesis</keyword>
<dbReference type="Pfam" id="PF00977">
    <property type="entry name" value="His_biosynth"/>
    <property type="match status" value="1"/>
</dbReference>
<keyword evidence="7" id="KW-1185">Reference proteome</keyword>